<feature type="region of interest" description="Disordered" evidence="1">
    <location>
        <begin position="301"/>
        <end position="327"/>
    </location>
</feature>
<reference evidence="3 4" key="1">
    <citation type="journal article" date="2016" name="Nat. Commun.">
        <title>Thousands of microbial genomes shed light on interconnected biogeochemical processes in an aquifer system.</title>
        <authorList>
            <person name="Anantharaman K."/>
            <person name="Brown C.T."/>
            <person name="Hug L.A."/>
            <person name="Sharon I."/>
            <person name="Castelle C.J."/>
            <person name="Probst A.J."/>
            <person name="Thomas B.C."/>
            <person name="Singh A."/>
            <person name="Wilkins M.J."/>
            <person name="Karaoz U."/>
            <person name="Brodie E.L."/>
            <person name="Williams K.H."/>
            <person name="Hubbard S.S."/>
            <person name="Banfield J.F."/>
        </authorList>
    </citation>
    <scope>NUCLEOTIDE SEQUENCE [LARGE SCALE GENOMIC DNA]</scope>
</reference>
<dbReference type="EMBL" id="MGAF01000056">
    <property type="protein sequence ID" value="OGK39179.1"/>
    <property type="molecule type" value="Genomic_DNA"/>
</dbReference>
<protein>
    <recommendedName>
        <fullName evidence="5">Lipoprotein</fullName>
    </recommendedName>
</protein>
<evidence type="ECO:0000256" key="1">
    <source>
        <dbReference type="SAM" id="MobiDB-lite"/>
    </source>
</evidence>
<dbReference type="AlphaFoldDB" id="A0A1F7I728"/>
<feature type="compositionally biased region" description="Pro residues" evidence="1">
    <location>
        <begin position="314"/>
        <end position="327"/>
    </location>
</feature>
<feature type="chain" id="PRO_5009529313" description="Lipoprotein" evidence="2">
    <location>
        <begin position="34"/>
        <end position="547"/>
    </location>
</feature>
<evidence type="ECO:0000313" key="4">
    <source>
        <dbReference type="Proteomes" id="UP000179270"/>
    </source>
</evidence>
<dbReference type="STRING" id="1802055.A3A74_03730"/>
<comment type="caution">
    <text evidence="3">The sequence shown here is derived from an EMBL/GenBank/DDBJ whole genome shotgun (WGS) entry which is preliminary data.</text>
</comment>
<name>A0A1F7I728_9BACT</name>
<evidence type="ECO:0008006" key="5">
    <source>
        <dbReference type="Google" id="ProtNLM"/>
    </source>
</evidence>
<sequence>MTDPIPNKNLLFKTTATLVGLSLILQACSPSNAVSTESNGLSPTLPGESLPNPTNATIPGSIDQYYPSTITNVDQLAYEDLVQNTFREQIANTNRSFLDSIQPLLPVDIKPEDIQSTSLGTNISILDEHNINTQPSSINFTKKDGTMSSVVLFNITTKDGTKKLYAYQKNLLPENSEIIERVDPVQLAVDDKDQNDLIVVVLPTDDDKLGALLTGFQDAILPNNEIVELAVPYGIDGINPDFSLIKATAEYNDSLIGVAVIEEDKLTGSLIIDPKFLGSDEFPVPQDSNFIQVSLSEGLTPVSPISDNESSPEPVTPTPIPPTETPQPTPTIELSLQKQLEQKYGKLAPCIQDEDKIHYYTSGEIPSEVGFKYTTVYPTGNDKIIPLIWGDSAEPRDVRVIEVACADKTGNVIEPTMWLPIGGNKFGGKINDSDATERGTLLIYYTTTDNRNGASSLTDEEILERIKDKAIKVSIPVSVPLDYVPPKQPYFEVGKFAVFSNELPIEALRTYPQHKEQLNLLINHLSVTVENFLLYPLEINIIDPPTQ</sequence>
<keyword evidence="2" id="KW-0732">Signal</keyword>
<feature type="signal peptide" evidence="2">
    <location>
        <begin position="1"/>
        <end position="33"/>
    </location>
</feature>
<proteinExistence type="predicted"/>
<gene>
    <name evidence="3" type="ORF">A3A74_03730</name>
</gene>
<accession>A0A1F7I728</accession>
<feature type="compositionally biased region" description="Polar residues" evidence="1">
    <location>
        <begin position="301"/>
        <end position="311"/>
    </location>
</feature>
<dbReference type="Proteomes" id="UP000179270">
    <property type="component" value="Unassembled WGS sequence"/>
</dbReference>
<evidence type="ECO:0000256" key="2">
    <source>
        <dbReference type="SAM" id="SignalP"/>
    </source>
</evidence>
<evidence type="ECO:0000313" key="3">
    <source>
        <dbReference type="EMBL" id="OGK39179.1"/>
    </source>
</evidence>
<organism evidence="3 4">
    <name type="scientific">Candidatus Roizmanbacteria bacterium RIFCSPLOWO2_01_FULL_35_13</name>
    <dbReference type="NCBI Taxonomy" id="1802055"/>
    <lineage>
        <taxon>Bacteria</taxon>
        <taxon>Candidatus Roizmaniibacteriota</taxon>
    </lineage>
</organism>